<dbReference type="RefSeq" id="WP_183278510.1">
    <property type="nucleotide sequence ID" value="NZ_BLZR01000001.1"/>
</dbReference>
<dbReference type="Pfam" id="PF00700">
    <property type="entry name" value="Flagellin_C"/>
    <property type="match status" value="1"/>
</dbReference>
<evidence type="ECO:0000259" key="4">
    <source>
        <dbReference type="Pfam" id="PF00669"/>
    </source>
</evidence>
<reference evidence="6 7" key="1">
    <citation type="submission" date="2020-07" db="EMBL/GenBank/DDBJ databases">
        <title>A new beta-1,3-glucan-decomposing anaerobic bacterium isolated from anoxic soil subjected to biological soil disinfestation.</title>
        <authorList>
            <person name="Ueki A."/>
            <person name="Tonouchi A."/>
        </authorList>
    </citation>
    <scope>NUCLEOTIDE SEQUENCE [LARGE SCALE GENOMIC DNA]</scope>
    <source>
        <strain evidence="6 7">TW1</strain>
    </source>
</reference>
<accession>A0A6V8SKP5</accession>
<dbReference type="SUPFAM" id="SSF64518">
    <property type="entry name" value="Phase 1 flagellin"/>
    <property type="match status" value="1"/>
</dbReference>
<keyword evidence="3" id="KW-0975">Bacterial flagellum</keyword>
<sequence length="331" mass="36780">MRVTNRMLSNNFLSDMRTNLNNMKTLQSQLSSGKEIRRPSDDPFKVARAMQLNTDISANKQYNENISDTINWLDATDTSLDQVTQTFQRIRELTISSGNAAYGSDERRAIKDELNQKVSEISQILNSNFDGKYVFGGSKVTSKPLGVKDIDANGNKGIFFAGKEGEELSINSTDIAMSSQMDMIKGKLPVEISQGVTMDYNVSAYDVLNFTSEKGKQINVSNLLNNIITNLDSSSSDAQSKLTGENLDDLTAAASNILKIRAEVGAKQNRMDSAKDKNDQENYNLTEVLSNTEDIDITQKTMEYSTMQTVYMASLQTSAKIIQPSLMDYLR</sequence>
<evidence type="ECO:0000313" key="6">
    <source>
        <dbReference type="EMBL" id="GFP77122.1"/>
    </source>
</evidence>
<name>A0A6V8SKP5_9CLOT</name>
<gene>
    <name evidence="6" type="ORF">bsdtw1_03236</name>
</gene>
<keyword evidence="6" id="KW-0966">Cell projection</keyword>
<keyword evidence="6" id="KW-0969">Cilium</keyword>
<dbReference type="InterPro" id="IPR046358">
    <property type="entry name" value="Flagellin_C"/>
</dbReference>
<evidence type="ECO:0000256" key="3">
    <source>
        <dbReference type="ARBA" id="ARBA00023143"/>
    </source>
</evidence>
<feature type="domain" description="Flagellin C-terminal" evidence="5">
    <location>
        <begin position="250"/>
        <end position="330"/>
    </location>
</feature>
<dbReference type="Pfam" id="PF00669">
    <property type="entry name" value="Flagellin_N"/>
    <property type="match status" value="1"/>
</dbReference>
<evidence type="ECO:0000313" key="7">
    <source>
        <dbReference type="Proteomes" id="UP000580568"/>
    </source>
</evidence>
<dbReference type="EMBL" id="BLZR01000001">
    <property type="protein sequence ID" value="GFP77122.1"/>
    <property type="molecule type" value="Genomic_DNA"/>
</dbReference>
<organism evidence="6 7">
    <name type="scientific">Clostridium fungisolvens</name>
    <dbReference type="NCBI Taxonomy" id="1604897"/>
    <lineage>
        <taxon>Bacteria</taxon>
        <taxon>Bacillati</taxon>
        <taxon>Bacillota</taxon>
        <taxon>Clostridia</taxon>
        <taxon>Eubacteriales</taxon>
        <taxon>Clostridiaceae</taxon>
        <taxon>Clostridium</taxon>
    </lineage>
</organism>
<dbReference type="GO" id="GO:0009424">
    <property type="term" value="C:bacterial-type flagellum hook"/>
    <property type="evidence" value="ECO:0007669"/>
    <property type="project" value="InterPro"/>
</dbReference>
<dbReference type="Gene3D" id="1.20.1330.10">
    <property type="entry name" value="f41 fragment of flagellin, N-terminal domain"/>
    <property type="match status" value="1"/>
</dbReference>
<protein>
    <submittedName>
        <fullName evidence="6">Flagellin FlaB1</fullName>
    </submittedName>
</protein>
<keyword evidence="7" id="KW-1185">Reference proteome</keyword>
<proteinExistence type="inferred from homology"/>
<dbReference type="InterPro" id="IPR001029">
    <property type="entry name" value="Flagellin_N"/>
</dbReference>
<dbReference type="GO" id="GO:0005198">
    <property type="term" value="F:structural molecule activity"/>
    <property type="evidence" value="ECO:0007669"/>
    <property type="project" value="InterPro"/>
</dbReference>
<evidence type="ECO:0000256" key="2">
    <source>
        <dbReference type="ARBA" id="ARBA00005709"/>
    </source>
</evidence>
<dbReference type="AlphaFoldDB" id="A0A6V8SKP5"/>
<dbReference type="NCBIfam" id="TIGR02550">
    <property type="entry name" value="flagell_flgL"/>
    <property type="match status" value="1"/>
</dbReference>
<dbReference type="InterPro" id="IPR001492">
    <property type="entry name" value="Flagellin"/>
</dbReference>
<keyword evidence="6" id="KW-0282">Flagellum</keyword>
<evidence type="ECO:0000256" key="1">
    <source>
        <dbReference type="ARBA" id="ARBA00004365"/>
    </source>
</evidence>
<feature type="domain" description="Flagellin N-terminal" evidence="4">
    <location>
        <begin position="5"/>
        <end position="138"/>
    </location>
</feature>
<dbReference type="GO" id="GO:0071973">
    <property type="term" value="P:bacterial-type flagellum-dependent cell motility"/>
    <property type="evidence" value="ECO:0007669"/>
    <property type="project" value="InterPro"/>
</dbReference>
<evidence type="ECO:0000259" key="5">
    <source>
        <dbReference type="Pfam" id="PF00700"/>
    </source>
</evidence>
<comment type="caution">
    <text evidence="6">The sequence shown here is derived from an EMBL/GenBank/DDBJ whole genome shotgun (WGS) entry which is preliminary data.</text>
</comment>
<dbReference type="Proteomes" id="UP000580568">
    <property type="component" value="Unassembled WGS sequence"/>
</dbReference>
<comment type="similarity">
    <text evidence="2">Belongs to the bacterial flagellin family.</text>
</comment>
<dbReference type="InterPro" id="IPR013384">
    <property type="entry name" value="Flagell_FlgL"/>
</dbReference>
<dbReference type="PANTHER" id="PTHR42792:SF1">
    <property type="entry name" value="FLAGELLAR HOOK-ASSOCIATED PROTEIN 3"/>
    <property type="match status" value="1"/>
</dbReference>
<comment type="subcellular location">
    <subcellularLocation>
        <location evidence="1">Bacterial flagellum</location>
    </subcellularLocation>
</comment>
<dbReference type="PANTHER" id="PTHR42792">
    <property type="entry name" value="FLAGELLIN"/>
    <property type="match status" value="1"/>
</dbReference>